<dbReference type="GO" id="GO:0005886">
    <property type="term" value="C:plasma membrane"/>
    <property type="evidence" value="ECO:0007669"/>
    <property type="project" value="UniProtKB-SubCell"/>
</dbReference>
<feature type="transmembrane region" description="Helical" evidence="8">
    <location>
        <begin position="94"/>
        <end position="112"/>
    </location>
</feature>
<dbReference type="InterPro" id="IPR052017">
    <property type="entry name" value="TSUP"/>
</dbReference>
<evidence type="ECO:0000256" key="5">
    <source>
        <dbReference type="ARBA" id="ARBA00022692"/>
    </source>
</evidence>
<feature type="transmembrane region" description="Helical" evidence="8">
    <location>
        <begin position="31"/>
        <end position="52"/>
    </location>
</feature>
<reference evidence="9 10" key="1">
    <citation type="journal article" date="2016" name="Nat. Commun.">
        <title>Thousands of microbial genomes shed light on interconnected biogeochemical processes in an aquifer system.</title>
        <authorList>
            <person name="Anantharaman K."/>
            <person name="Brown C.T."/>
            <person name="Hug L.A."/>
            <person name="Sharon I."/>
            <person name="Castelle C.J."/>
            <person name="Probst A.J."/>
            <person name="Thomas B.C."/>
            <person name="Singh A."/>
            <person name="Wilkins M.J."/>
            <person name="Karaoz U."/>
            <person name="Brodie E.L."/>
            <person name="Williams K.H."/>
            <person name="Hubbard S.S."/>
            <person name="Banfield J.F."/>
        </authorList>
    </citation>
    <scope>NUCLEOTIDE SEQUENCE [LARGE SCALE GENOMIC DNA]</scope>
</reference>
<evidence type="ECO:0000256" key="3">
    <source>
        <dbReference type="ARBA" id="ARBA00022448"/>
    </source>
</evidence>
<evidence type="ECO:0000313" key="9">
    <source>
        <dbReference type="EMBL" id="OGC55837.1"/>
    </source>
</evidence>
<dbReference type="EMBL" id="MEVI01000001">
    <property type="protein sequence ID" value="OGC55837.1"/>
    <property type="molecule type" value="Genomic_DNA"/>
</dbReference>
<dbReference type="Proteomes" id="UP000176504">
    <property type="component" value="Unassembled WGS sequence"/>
</dbReference>
<feature type="transmembrane region" description="Helical" evidence="8">
    <location>
        <begin position="189"/>
        <end position="208"/>
    </location>
</feature>
<dbReference type="InterPro" id="IPR002781">
    <property type="entry name" value="TM_pro_TauE-like"/>
</dbReference>
<evidence type="ECO:0000256" key="1">
    <source>
        <dbReference type="ARBA" id="ARBA00004651"/>
    </source>
</evidence>
<dbReference type="PANTHER" id="PTHR30269:SF37">
    <property type="entry name" value="MEMBRANE TRANSPORTER PROTEIN"/>
    <property type="match status" value="1"/>
</dbReference>
<proteinExistence type="inferred from homology"/>
<keyword evidence="4 8" id="KW-1003">Cell membrane</keyword>
<dbReference type="PANTHER" id="PTHR30269">
    <property type="entry name" value="TRANSMEMBRANE PROTEIN YFCA"/>
    <property type="match status" value="1"/>
</dbReference>
<evidence type="ECO:0000256" key="6">
    <source>
        <dbReference type="ARBA" id="ARBA00022989"/>
    </source>
</evidence>
<keyword evidence="5 8" id="KW-0812">Transmembrane</keyword>
<evidence type="ECO:0000256" key="7">
    <source>
        <dbReference type="ARBA" id="ARBA00023136"/>
    </source>
</evidence>
<feature type="transmembrane region" description="Helical" evidence="8">
    <location>
        <begin position="220"/>
        <end position="238"/>
    </location>
</feature>
<comment type="caution">
    <text evidence="9">The sequence shown here is derived from an EMBL/GenBank/DDBJ whole genome shotgun (WGS) entry which is preliminary data.</text>
</comment>
<keyword evidence="3" id="KW-0813">Transport</keyword>
<comment type="similarity">
    <text evidence="2 8">Belongs to the 4-toluene sulfonate uptake permease (TSUP) (TC 2.A.102) family.</text>
</comment>
<protein>
    <recommendedName>
        <fullName evidence="8">Probable membrane transporter protein</fullName>
    </recommendedName>
</protein>
<accession>A0A1F4VF73</accession>
<evidence type="ECO:0000256" key="8">
    <source>
        <dbReference type="RuleBase" id="RU363041"/>
    </source>
</evidence>
<feature type="transmembrane region" description="Helical" evidence="8">
    <location>
        <begin position="64"/>
        <end position="88"/>
    </location>
</feature>
<dbReference type="Pfam" id="PF01925">
    <property type="entry name" value="TauE"/>
    <property type="match status" value="1"/>
</dbReference>
<dbReference type="AlphaFoldDB" id="A0A1F4VF73"/>
<gene>
    <name evidence="9" type="ORF">A3A78_02255</name>
</gene>
<name>A0A1F4VF73_UNCKA</name>
<sequence>MELLPILLLTLLSAFFGTVTGFGTSTIMVPVLAIWFPLPEVLLFVGIIHWFGDVWKMYFFKKGINWKLIALFGIPGVLASYLGAFIPLSVSSDILKRLLAVFLFVYTLFIVFRPRWKLAESNSNALIGGVLSGFFAGLFGVGGAVRGAFLEAFKLPKEVYIFTSGVIALFIDSSRLIRYFQGGVKLTDFSIRDLILAILVSFMGAYLAKRFVDKVPQRKFRHVVGFGLLFASVMLFLGL</sequence>
<feature type="transmembrane region" description="Helical" evidence="8">
    <location>
        <begin position="124"/>
        <end position="147"/>
    </location>
</feature>
<evidence type="ECO:0000313" key="10">
    <source>
        <dbReference type="Proteomes" id="UP000176504"/>
    </source>
</evidence>
<keyword evidence="6 8" id="KW-1133">Transmembrane helix</keyword>
<comment type="subcellular location">
    <subcellularLocation>
        <location evidence="1 8">Cell membrane</location>
        <topology evidence="1 8">Multi-pass membrane protein</topology>
    </subcellularLocation>
</comment>
<evidence type="ECO:0000256" key="2">
    <source>
        <dbReference type="ARBA" id="ARBA00009142"/>
    </source>
</evidence>
<keyword evidence="7 8" id="KW-0472">Membrane</keyword>
<organism evidence="9 10">
    <name type="scientific">candidate division WWE3 bacterium RIFCSPLOWO2_01_FULL_41_18</name>
    <dbReference type="NCBI Taxonomy" id="1802625"/>
    <lineage>
        <taxon>Bacteria</taxon>
        <taxon>Katanobacteria</taxon>
    </lineage>
</organism>
<evidence type="ECO:0000256" key="4">
    <source>
        <dbReference type="ARBA" id="ARBA00022475"/>
    </source>
</evidence>